<protein>
    <submittedName>
        <fullName evidence="1">Uncharacterized protein</fullName>
    </submittedName>
</protein>
<comment type="caution">
    <text evidence="1">The sequence shown here is derived from an EMBL/GenBank/DDBJ whole genome shotgun (WGS) entry which is preliminary data.</text>
</comment>
<reference evidence="2" key="1">
    <citation type="journal article" date="2022" name="Mol. Ecol. Resour.">
        <title>The genomes of chicory, endive, great burdock and yacon provide insights into Asteraceae palaeo-polyploidization history and plant inulin production.</title>
        <authorList>
            <person name="Fan W."/>
            <person name="Wang S."/>
            <person name="Wang H."/>
            <person name="Wang A."/>
            <person name="Jiang F."/>
            <person name="Liu H."/>
            <person name="Zhao H."/>
            <person name="Xu D."/>
            <person name="Zhang Y."/>
        </authorList>
    </citation>
    <scope>NUCLEOTIDE SEQUENCE [LARGE SCALE GENOMIC DNA]</scope>
    <source>
        <strain evidence="2">cv. Niubang</strain>
    </source>
</reference>
<dbReference type="Proteomes" id="UP001055879">
    <property type="component" value="Linkage Group LG16"/>
</dbReference>
<name>A0ACB8XLG2_ARCLA</name>
<evidence type="ECO:0000313" key="2">
    <source>
        <dbReference type="Proteomes" id="UP001055879"/>
    </source>
</evidence>
<keyword evidence="2" id="KW-1185">Reference proteome</keyword>
<proteinExistence type="predicted"/>
<accession>A0ACB8XLG2</accession>
<evidence type="ECO:0000313" key="1">
    <source>
        <dbReference type="EMBL" id="KAI3668923.1"/>
    </source>
</evidence>
<dbReference type="EMBL" id="CM042062">
    <property type="protein sequence ID" value="KAI3668923.1"/>
    <property type="molecule type" value="Genomic_DNA"/>
</dbReference>
<gene>
    <name evidence="1" type="ORF">L6452_40140</name>
</gene>
<organism evidence="1 2">
    <name type="scientific">Arctium lappa</name>
    <name type="common">Greater burdock</name>
    <name type="synonym">Lappa major</name>
    <dbReference type="NCBI Taxonomy" id="4217"/>
    <lineage>
        <taxon>Eukaryota</taxon>
        <taxon>Viridiplantae</taxon>
        <taxon>Streptophyta</taxon>
        <taxon>Embryophyta</taxon>
        <taxon>Tracheophyta</taxon>
        <taxon>Spermatophyta</taxon>
        <taxon>Magnoliopsida</taxon>
        <taxon>eudicotyledons</taxon>
        <taxon>Gunneridae</taxon>
        <taxon>Pentapetalae</taxon>
        <taxon>asterids</taxon>
        <taxon>campanulids</taxon>
        <taxon>Asterales</taxon>
        <taxon>Asteraceae</taxon>
        <taxon>Carduoideae</taxon>
        <taxon>Cardueae</taxon>
        <taxon>Arctiinae</taxon>
        <taxon>Arctium</taxon>
    </lineage>
</organism>
<reference evidence="1 2" key="2">
    <citation type="journal article" date="2022" name="Mol. Ecol. Resour.">
        <title>The genomes of chicory, endive, great burdock and yacon provide insights into Asteraceae paleo-polyploidization history and plant inulin production.</title>
        <authorList>
            <person name="Fan W."/>
            <person name="Wang S."/>
            <person name="Wang H."/>
            <person name="Wang A."/>
            <person name="Jiang F."/>
            <person name="Liu H."/>
            <person name="Zhao H."/>
            <person name="Xu D."/>
            <person name="Zhang Y."/>
        </authorList>
    </citation>
    <scope>NUCLEOTIDE SEQUENCE [LARGE SCALE GENOMIC DNA]</scope>
    <source>
        <strain evidence="2">cv. Niubang</strain>
    </source>
</reference>
<sequence length="188" mass="20191">MVSSSSNPIHATPINQSPPENHPEPPPSPLKPTKRFTRSQAKFQTRTMTADEGSTIVISDDTGSRSVGSKPKNTYNESSPMKKKREHNLLDTLAEAAELRASEDTPPVSPILQSQGLLNHSLVQSREGPPSPHEDQVVEDTPTVSSSLSPLQANKAKSHNVAGIESFSMAVNSISSFPEYPQASVGLN</sequence>